<proteinExistence type="predicted"/>
<protein>
    <submittedName>
        <fullName evidence="1">Uncharacterized protein</fullName>
    </submittedName>
</protein>
<sequence>MVQICNLTVIFYLNNNVIGSNVPLPTNHTDCNSETHTGFIVRFI</sequence>
<organism evidence="1">
    <name type="scientific">Anguilla anguilla</name>
    <name type="common">European freshwater eel</name>
    <name type="synonym">Muraena anguilla</name>
    <dbReference type="NCBI Taxonomy" id="7936"/>
    <lineage>
        <taxon>Eukaryota</taxon>
        <taxon>Metazoa</taxon>
        <taxon>Chordata</taxon>
        <taxon>Craniata</taxon>
        <taxon>Vertebrata</taxon>
        <taxon>Euteleostomi</taxon>
        <taxon>Actinopterygii</taxon>
        <taxon>Neopterygii</taxon>
        <taxon>Teleostei</taxon>
        <taxon>Anguilliformes</taxon>
        <taxon>Anguillidae</taxon>
        <taxon>Anguilla</taxon>
    </lineage>
</organism>
<reference evidence="1" key="2">
    <citation type="journal article" date="2015" name="Fish Shellfish Immunol.">
        <title>Early steps in the European eel (Anguilla anguilla)-Vibrio vulnificus interaction in the gills: Role of the RtxA13 toxin.</title>
        <authorList>
            <person name="Callol A."/>
            <person name="Pajuelo D."/>
            <person name="Ebbesson L."/>
            <person name="Teles M."/>
            <person name="MacKenzie S."/>
            <person name="Amaro C."/>
        </authorList>
    </citation>
    <scope>NUCLEOTIDE SEQUENCE</scope>
</reference>
<evidence type="ECO:0000313" key="1">
    <source>
        <dbReference type="EMBL" id="JAH23222.1"/>
    </source>
</evidence>
<reference evidence="1" key="1">
    <citation type="submission" date="2014-11" db="EMBL/GenBank/DDBJ databases">
        <authorList>
            <person name="Amaro Gonzalez C."/>
        </authorList>
    </citation>
    <scope>NUCLEOTIDE SEQUENCE</scope>
</reference>
<name>A0A0E9R3A4_ANGAN</name>
<dbReference type="EMBL" id="GBXM01085355">
    <property type="protein sequence ID" value="JAH23222.1"/>
    <property type="molecule type" value="Transcribed_RNA"/>
</dbReference>
<dbReference type="AlphaFoldDB" id="A0A0E9R3A4"/>
<accession>A0A0E9R3A4</accession>